<organism evidence="2 3">
    <name type="scientific">Mytilus coruscus</name>
    <name type="common">Sea mussel</name>
    <dbReference type="NCBI Taxonomy" id="42192"/>
    <lineage>
        <taxon>Eukaryota</taxon>
        <taxon>Metazoa</taxon>
        <taxon>Spiralia</taxon>
        <taxon>Lophotrochozoa</taxon>
        <taxon>Mollusca</taxon>
        <taxon>Bivalvia</taxon>
        <taxon>Autobranchia</taxon>
        <taxon>Pteriomorphia</taxon>
        <taxon>Mytilida</taxon>
        <taxon>Mytiloidea</taxon>
        <taxon>Mytilidae</taxon>
        <taxon>Mytilinae</taxon>
        <taxon>Mytilus</taxon>
    </lineage>
</organism>
<feature type="compositionally biased region" description="Basic and acidic residues" evidence="1">
    <location>
        <begin position="184"/>
        <end position="208"/>
    </location>
</feature>
<dbReference type="Proteomes" id="UP000507470">
    <property type="component" value="Unassembled WGS sequence"/>
</dbReference>
<feature type="compositionally biased region" description="Low complexity" evidence="1">
    <location>
        <begin position="169"/>
        <end position="183"/>
    </location>
</feature>
<accession>A0A6J8E528</accession>
<feature type="compositionally biased region" description="Polar residues" evidence="1">
    <location>
        <begin position="209"/>
        <end position="220"/>
    </location>
</feature>
<reference evidence="2 3" key="1">
    <citation type="submission" date="2020-06" db="EMBL/GenBank/DDBJ databases">
        <authorList>
            <person name="Li R."/>
            <person name="Bekaert M."/>
        </authorList>
    </citation>
    <scope>NUCLEOTIDE SEQUENCE [LARGE SCALE GENOMIC DNA]</scope>
    <source>
        <strain evidence="3">wild</strain>
    </source>
</reference>
<dbReference type="EMBL" id="CACVKT020008449">
    <property type="protein sequence ID" value="CAC5415570.1"/>
    <property type="molecule type" value="Genomic_DNA"/>
</dbReference>
<evidence type="ECO:0000256" key="1">
    <source>
        <dbReference type="SAM" id="MobiDB-lite"/>
    </source>
</evidence>
<proteinExistence type="predicted"/>
<name>A0A6J8E528_MYTCO</name>
<protein>
    <submittedName>
        <fullName evidence="2">Uncharacterized protein</fullName>
    </submittedName>
</protein>
<feature type="compositionally biased region" description="Basic and acidic residues" evidence="1">
    <location>
        <begin position="248"/>
        <end position="260"/>
    </location>
</feature>
<gene>
    <name evidence="2" type="ORF">MCOR_48260</name>
</gene>
<keyword evidence="3" id="KW-1185">Reference proteome</keyword>
<sequence>MLKNNSKAEIYEWWLNSTPMIVSRKLQIKAIPEEPDTQRRLCEKMSLDKMNTEVELFQLRAGSNEKSYQDIDDLMFEEFAKKADGNLLEQICKLWKDECRTEELNSLQRWEKSNVWFNDYKIQFLKEYSSENPFLKKKRNPKSYAQVVGQDLTKSKNNRDQGQSKSRPYRGTNTNTYRRNNSQSRERNSNGGAKKDYRPQRYNFEQRRNNNSKNNYFGQNHNRKNETEYRTNNQNNRFNNNDYQPYNQEKRIPFLDRGQR</sequence>
<dbReference type="AlphaFoldDB" id="A0A6J8E528"/>
<evidence type="ECO:0000313" key="2">
    <source>
        <dbReference type="EMBL" id="CAC5415570.1"/>
    </source>
</evidence>
<feature type="compositionally biased region" description="Low complexity" evidence="1">
    <location>
        <begin position="232"/>
        <end position="241"/>
    </location>
</feature>
<evidence type="ECO:0000313" key="3">
    <source>
        <dbReference type="Proteomes" id="UP000507470"/>
    </source>
</evidence>
<feature type="region of interest" description="Disordered" evidence="1">
    <location>
        <begin position="135"/>
        <end position="260"/>
    </location>
</feature>